<dbReference type="RefSeq" id="WP_226726327.1">
    <property type="nucleotide sequence ID" value="NZ_JAJAUY010000023.1"/>
</dbReference>
<name>A0ABS8B4I3_9ACTN</name>
<evidence type="ECO:0000313" key="3">
    <source>
        <dbReference type="Proteomes" id="UP001199054"/>
    </source>
</evidence>
<accession>A0ABS8B4I3</accession>
<protein>
    <submittedName>
        <fullName evidence="2">Uncharacterized protein</fullName>
    </submittedName>
</protein>
<organism evidence="2 3">
    <name type="scientific">Streptomyces antimicrobicus</name>
    <dbReference type="NCBI Taxonomy" id="2883108"/>
    <lineage>
        <taxon>Bacteria</taxon>
        <taxon>Bacillati</taxon>
        <taxon>Actinomycetota</taxon>
        <taxon>Actinomycetes</taxon>
        <taxon>Kitasatosporales</taxon>
        <taxon>Streptomycetaceae</taxon>
        <taxon>Streptomyces</taxon>
    </lineage>
</organism>
<evidence type="ECO:0000256" key="1">
    <source>
        <dbReference type="SAM" id="MobiDB-lite"/>
    </source>
</evidence>
<evidence type="ECO:0000313" key="2">
    <source>
        <dbReference type="EMBL" id="MCB5179502.1"/>
    </source>
</evidence>
<dbReference type="EMBL" id="JAJAUY010000023">
    <property type="protein sequence ID" value="MCB5179502.1"/>
    <property type="molecule type" value="Genomic_DNA"/>
</dbReference>
<sequence>MVRGVRANSGLINGVPFPKVGELVELDAAAASALLADGWVEPVAETAGETQETRVTTAPEKRGPGRPRKAA</sequence>
<proteinExistence type="predicted"/>
<keyword evidence="3" id="KW-1185">Reference proteome</keyword>
<reference evidence="2 3" key="1">
    <citation type="submission" date="2021-10" db="EMBL/GenBank/DDBJ databases">
        <title>Streptomyces sp. strain SMC 277, a novel streptomycete isolated from soil.</title>
        <authorList>
            <person name="Chanama M."/>
        </authorList>
    </citation>
    <scope>NUCLEOTIDE SEQUENCE [LARGE SCALE GENOMIC DNA]</scope>
    <source>
        <strain evidence="2 3">SMC 277</strain>
    </source>
</reference>
<feature type="region of interest" description="Disordered" evidence="1">
    <location>
        <begin position="45"/>
        <end position="71"/>
    </location>
</feature>
<gene>
    <name evidence="2" type="ORF">LG632_08895</name>
</gene>
<dbReference type="Proteomes" id="UP001199054">
    <property type="component" value="Unassembled WGS sequence"/>
</dbReference>
<comment type="caution">
    <text evidence="2">The sequence shown here is derived from an EMBL/GenBank/DDBJ whole genome shotgun (WGS) entry which is preliminary data.</text>
</comment>